<dbReference type="SUPFAM" id="SSF54211">
    <property type="entry name" value="Ribosomal protein S5 domain 2-like"/>
    <property type="match status" value="1"/>
</dbReference>
<name>A0A095Y6B7_9CORY</name>
<dbReference type="InterPro" id="IPR045006">
    <property type="entry name" value="CHLI-like"/>
</dbReference>
<evidence type="ECO:0000256" key="1">
    <source>
        <dbReference type="ARBA" id="ARBA00006354"/>
    </source>
</evidence>
<dbReference type="NCBIfam" id="TIGR00368">
    <property type="entry name" value="YifB family Mg chelatase-like AAA ATPase"/>
    <property type="match status" value="1"/>
</dbReference>
<dbReference type="InterPro" id="IPR020568">
    <property type="entry name" value="Ribosomal_Su5_D2-typ_SF"/>
</dbReference>
<organism evidence="3 4">
    <name type="scientific">Corynebacterium freneyi DNF00450</name>
    <dbReference type="NCBI Taxonomy" id="1287475"/>
    <lineage>
        <taxon>Bacteria</taxon>
        <taxon>Bacillati</taxon>
        <taxon>Actinomycetota</taxon>
        <taxon>Actinomycetes</taxon>
        <taxon>Mycobacteriales</taxon>
        <taxon>Corynebacteriaceae</taxon>
        <taxon>Corynebacterium</taxon>
    </lineage>
</organism>
<dbReference type="PANTHER" id="PTHR32039:SF7">
    <property type="entry name" value="COMPETENCE PROTEIN COMM"/>
    <property type="match status" value="1"/>
</dbReference>
<protein>
    <recommendedName>
        <fullName evidence="2">AAA+ ATPase domain-containing protein</fullName>
    </recommendedName>
</protein>
<dbReference type="InterPro" id="IPR027417">
    <property type="entry name" value="P-loop_NTPase"/>
</dbReference>
<evidence type="ECO:0000259" key="2">
    <source>
        <dbReference type="SMART" id="SM00382"/>
    </source>
</evidence>
<dbReference type="AlphaFoldDB" id="A0A095Y6B7"/>
<accession>A0A095Y6B7</accession>
<reference evidence="3 4" key="1">
    <citation type="submission" date="2014-07" db="EMBL/GenBank/DDBJ databases">
        <authorList>
            <person name="McCorrison J."/>
            <person name="Sanka R."/>
            <person name="Torralba M."/>
            <person name="Gillis M."/>
            <person name="Haft D.H."/>
            <person name="Methe B."/>
            <person name="Sutton G."/>
            <person name="Nelson K.E."/>
        </authorList>
    </citation>
    <scope>NUCLEOTIDE SEQUENCE [LARGE SCALE GENOMIC DNA]</scope>
    <source>
        <strain evidence="3 4">DNF00450</strain>
    </source>
</reference>
<dbReference type="RefSeq" id="WP_035120817.1">
    <property type="nucleotide sequence ID" value="NZ_JRNE01000037.1"/>
</dbReference>
<evidence type="ECO:0000313" key="3">
    <source>
        <dbReference type="EMBL" id="KGF17601.1"/>
    </source>
</evidence>
<dbReference type="InterPro" id="IPR004482">
    <property type="entry name" value="Mg_chelat-rel"/>
</dbReference>
<evidence type="ECO:0000313" key="4">
    <source>
        <dbReference type="Proteomes" id="UP000029548"/>
    </source>
</evidence>
<feature type="domain" description="AAA+ ATPase" evidence="2">
    <location>
        <begin position="214"/>
        <end position="394"/>
    </location>
</feature>
<dbReference type="SMART" id="SM00382">
    <property type="entry name" value="AAA"/>
    <property type="match status" value="1"/>
</dbReference>
<sequence length="513" mass="53349">MSVGRSVSVALQGLDGVVVAVEADVGRGLPGMHIGGLGDAAVAEARDRVRTAAVNSGLTWPRTKVVVSMSPASLRKHGSAFDLAIVCAVLSSGLDDGDEARGRLERTALLGEVGLDGTVRPVQGILPAVIAARDAGLRWVVVPAGNLDEAALVGGIAVGGVSTLAQLWRWALTGDGVDAPGEGRRAVVTQELPDMRDIHGQDEARRALEVVAAGGHHLFLTGPPGTGKSMLAARLPGILPPLAEAEALEVTAVHSVSGRIGAHEGGLITRPPFVAPHHTVTAAALLGGGSGVPKPGAMSLAHGGVLFLDEVTLMPARVLDALRTPLERGEVTLLRSRHRVRYPCRVQLVMAANPCPCGAAEPGECTCPPGARRRHMAAVSGPLRDRIDVQLSIHPRHSVVRPEPGEESAAIRERVIVARDRACARWQAMGIEAAGANSSVPGPVLRRNAPADDAGMAYLECRLADRTVTQRGVDRALRVAWTLADLDGRDRPTLEDVAAACDLHAPTDGEVAA</sequence>
<dbReference type="InterPro" id="IPR003593">
    <property type="entry name" value="AAA+_ATPase"/>
</dbReference>
<dbReference type="GO" id="GO:0005524">
    <property type="term" value="F:ATP binding"/>
    <property type="evidence" value="ECO:0007669"/>
    <property type="project" value="InterPro"/>
</dbReference>
<dbReference type="Proteomes" id="UP000029548">
    <property type="component" value="Unassembled WGS sequence"/>
</dbReference>
<dbReference type="InterPro" id="IPR025158">
    <property type="entry name" value="Mg_chelat-rel_C"/>
</dbReference>
<comment type="similarity">
    <text evidence="1">Belongs to the Mg-chelatase subunits D/I family. ComM subfamily.</text>
</comment>
<dbReference type="SUPFAM" id="SSF52540">
    <property type="entry name" value="P-loop containing nucleoside triphosphate hydrolases"/>
    <property type="match status" value="1"/>
</dbReference>
<dbReference type="eggNOG" id="COG0606">
    <property type="taxonomic scope" value="Bacteria"/>
</dbReference>
<dbReference type="Pfam" id="PF13541">
    <property type="entry name" value="ChlI"/>
    <property type="match status" value="1"/>
</dbReference>
<dbReference type="Pfam" id="PF01078">
    <property type="entry name" value="Mg_chelatase"/>
    <property type="match status" value="1"/>
</dbReference>
<dbReference type="EMBL" id="JRNE01000037">
    <property type="protein sequence ID" value="KGF17601.1"/>
    <property type="molecule type" value="Genomic_DNA"/>
</dbReference>
<dbReference type="Gene3D" id="3.40.50.300">
    <property type="entry name" value="P-loop containing nucleotide triphosphate hydrolases"/>
    <property type="match status" value="1"/>
</dbReference>
<dbReference type="CDD" id="cd00009">
    <property type="entry name" value="AAA"/>
    <property type="match status" value="1"/>
</dbReference>
<gene>
    <name evidence="3" type="ORF">HMPREF1650_03350</name>
</gene>
<dbReference type="InterPro" id="IPR000523">
    <property type="entry name" value="Mg_chelatse_chII-like_cat_dom"/>
</dbReference>
<dbReference type="Pfam" id="PF13335">
    <property type="entry name" value="Mg_chelatase_C"/>
    <property type="match status" value="1"/>
</dbReference>
<dbReference type="PANTHER" id="PTHR32039">
    <property type="entry name" value="MAGNESIUM-CHELATASE SUBUNIT CHLI"/>
    <property type="match status" value="1"/>
</dbReference>
<dbReference type="InterPro" id="IPR014721">
    <property type="entry name" value="Ribsml_uS5_D2-typ_fold_subgr"/>
</dbReference>
<comment type="caution">
    <text evidence="3">The sequence shown here is derived from an EMBL/GenBank/DDBJ whole genome shotgun (WGS) entry which is preliminary data.</text>
</comment>
<proteinExistence type="inferred from homology"/>
<dbReference type="Gene3D" id="3.30.230.10">
    <property type="match status" value="1"/>
</dbReference>